<dbReference type="RefSeq" id="WP_393172845.1">
    <property type="nucleotide sequence ID" value="NZ_JBICRM010000029.1"/>
</dbReference>
<dbReference type="EMBL" id="JBICRM010000029">
    <property type="protein sequence ID" value="MFG1708615.1"/>
    <property type="molecule type" value="Genomic_DNA"/>
</dbReference>
<dbReference type="Proteomes" id="UP001603978">
    <property type="component" value="Unassembled WGS sequence"/>
</dbReference>
<protein>
    <submittedName>
        <fullName evidence="2">Uncharacterized protein</fullName>
    </submittedName>
</protein>
<comment type="caution">
    <text evidence="2">The sequence shown here is derived from an EMBL/GenBank/DDBJ whole genome shotgun (WGS) entry which is preliminary data.</text>
</comment>
<accession>A0ABW7AQR8</accession>
<sequence length="182" mass="19830">MPIRRQTGTPAFARPDLASRPGGGFPNADTAYLYADVTPPSDRQVVVIHGKAPRTARGSHPAPWPATGKDARYWSMCTNLTVPPYQVVANPLPGGTSDYGCRTDDQTEHDADARYSYVVGRESQRRAIEKAPGVTFLPFSRAQPTAVHRIILRNMVADGGFAEAVQNVTPYEPTPRGRVADR</sequence>
<evidence type="ECO:0000256" key="1">
    <source>
        <dbReference type="SAM" id="MobiDB-lite"/>
    </source>
</evidence>
<proteinExistence type="predicted"/>
<organism evidence="2 3">
    <name type="scientific">Nonomuraea marmarensis</name>
    <dbReference type="NCBI Taxonomy" id="3351344"/>
    <lineage>
        <taxon>Bacteria</taxon>
        <taxon>Bacillati</taxon>
        <taxon>Actinomycetota</taxon>
        <taxon>Actinomycetes</taxon>
        <taxon>Streptosporangiales</taxon>
        <taxon>Streptosporangiaceae</taxon>
        <taxon>Nonomuraea</taxon>
    </lineage>
</organism>
<gene>
    <name evidence="2" type="ORF">ACFLIM_35985</name>
</gene>
<evidence type="ECO:0000313" key="2">
    <source>
        <dbReference type="EMBL" id="MFG1708615.1"/>
    </source>
</evidence>
<evidence type="ECO:0000313" key="3">
    <source>
        <dbReference type="Proteomes" id="UP001603978"/>
    </source>
</evidence>
<keyword evidence="3" id="KW-1185">Reference proteome</keyword>
<reference evidence="2 3" key="1">
    <citation type="submission" date="2024-10" db="EMBL/GenBank/DDBJ databases">
        <authorList>
            <person name="Topkara A.R."/>
            <person name="Saygin H."/>
        </authorList>
    </citation>
    <scope>NUCLEOTIDE SEQUENCE [LARGE SCALE GENOMIC DNA]</scope>
    <source>
        <strain evidence="2 3">M3C6</strain>
    </source>
</reference>
<name>A0ABW7AQR8_9ACTN</name>
<feature type="region of interest" description="Disordered" evidence="1">
    <location>
        <begin position="1"/>
        <end position="23"/>
    </location>
</feature>